<gene>
    <name evidence="2" type="ORF">TSYNT_5397</name>
</gene>
<evidence type="ECO:0000313" key="2">
    <source>
        <dbReference type="EMBL" id="GAQ24550.1"/>
    </source>
</evidence>
<keyword evidence="3" id="KW-1185">Reference proteome</keyword>
<dbReference type="InterPro" id="IPR050135">
    <property type="entry name" value="dGTPase-like"/>
</dbReference>
<dbReference type="SUPFAM" id="SSF109604">
    <property type="entry name" value="HD-domain/PDEase-like"/>
    <property type="match status" value="1"/>
</dbReference>
<dbReference type="InterPro" id="IPR003607">
    <property type="entry name" value="HD/PDEase_dom"/>
</dbReference>
<dbReference type="PANTHER" id="PTHR11373:SF4">
    <property type="entry name" value="DEOXYNUCLEOSIDE TRIPHOSPHATE TRIPHOSPHOHYDROLASE SAMHD1"/>
    <property type="match status" value="1"/>
</dbReference>
<dbReference type="Pfam" id="PF19276">
    <property type="entry name" value="HD_assoc_2"/>
    <property type="match status" value="1"/>
</dbReference>
<dbReference type="RefSeq" id="WP_059031605.1">
    <property type="nucleotide sequence ID" value="NZ_DF976999.1"/>
</dbReference>
<dbReference type="OrthoDB" id="9803619at2"/>
<accession>A0A0U9HDH5</accession>
<protein>
    <recommendedName>
        <fullName evidence="1">HD domain-containing protein</fullName>
    </recommendedName>
</protein>
<dbReference type="SMART" id="SM00471">
    <property type="entry name" value="HDc"/>
    <property type="match status" value="1"/>
</dbReference>
<dbReference type="GO" id="GO:0008832">
    <property type="term" value="F:dGTPase activity"/>
    <property type="evidence" value="ECO:0007669"/>
    <property type="project" value="TreeGrafter"/>
</dbReference>
<dbReference type="Proteomes" id="UP000062160">
    <property type="component" value="Unassembled WGS sequence"/>
</dbReference>
<proteinExistence type="predicted"/>
<dbReference type="STRING" id="224999.GCA_001485475_00549"/>
<dbReference type="EMBL" id="DF976999">
    <property type="protein sequence ID" value="GAQ24550.1"/>
    <property type="molecule type" value="Genomic_DNA"/>
</dbReference>
<feature type="domain" description="HD" evidence="1">
    <location>
        <begin position="50"/>
        <end position="192"/>
    </location>
</feature>
<evidence type="ECO:0000259" key="1">
    <source>
        <dbReference type="PROSITE" id="PS51831"/>
    </source>
</evidence>
<dbReference type="GO" id="GO:0006203">
    <property type="term" value="P:dGTP catabolic process"/>
    <property type="evidence" value="ECO:0007669"/>
    <property type="project" value="TreeGrafter"/>
</dbReference>
<dbReference type="CDD" id="cd00077">
    <property type="entry name" value="HDc"/>
    <property type="match status" value="1"/>
</dbReference>
<dbReference type="PROSITE" id="PS51831">
    <property type="entry name" value="HD"/>
    <property type="match status" value="1"/>
</dbReference>
<sequence length="423" mass="49728">MYYIRDPIHGFIEINEWEKTIINQPEFQRLRRIKQLSLSNMVYPATNHTRFEHSLGVMHVATQMFDNIVKNEMDFLKNKLNYTESGLERERILIRLAGLLHDIGHPPFSHAAEELMPLKPDSVKDHYEHEDYSTAIIKNKFRRYIDESKFNDLKITADEVCDLLTKGPTSSERAFWRHLISGQLDADRADYLLRDSYHAGVNYGRYDLKRILRTLTVINEPETDNFSIGINKSGWHAAEGLIIARYQMFTQVYFHHTRRAYDNHISEAIKTLLESETKRSTFLPPTEKNLDEYLDWDDWKVGGLIKEGKAGLHGEIILNRQHYRRVYETKEVPSVGDLKEFEAISGEFKDRIGFIDTAEKSWYKVGDEDILISEEKSDSKYAPLSQYSSIVRNLVPNKQIRIYVPYENREKIKEQIEKYREEI</sequence>
<evidence type="ECO:0000313" key="3">
    <source>
        <dbReference type="Proteomes" id="UP000062160"/>
    </source>
</evidence>
<dbReference type="InterPro" id="IPR006674">
    <property type="entry name" value="HD_domain"/>
</dbReference>
<dbReference type="Pfam" id="PF01966">
    <property type="entry name" value="HD"/>
    <property type="match status" value="1"/>
</dbReference>
<name>A0A0U9HDH5_9FIRM</name>
<dbReference type="AlphaFoldDB" id="A0A0U9HDH5"/>
<dbReference type="PANTHER" id="PTHR11373">
    <property type="entry name" value="DEOXYNUCLEOSIDE TRIPHOSPHATE TRIPHOSPHOHYDROLASE"/>
    <property type="match status" value="1"/>
</dbReference>
<organism evidence="2">
    <name type="scientific">Tepidanaerobacter syntrophicus</name>
    <dbReference type="NCBI Taxonomy" id="224999"/>
    <lineage>
        <taxon>Bacteria</taxon>
        <taxon>Bacillati</taxon>
        <taxon>Bacillota</taxon>
        <taxon>Clostridia</taxon>
        <taxon>Thermosediminibacterales</taxon>
        <taxon>Tepidanaerobacteraceae</taxon>
        <taxon>Tepidanaerobacter</taxon>
    </lineage>
</organism>
<reference evidence="2" key="1">
    <citation type="journal article" date="2016" name="Genome Announc.">
        <title>Draft Genome Sequence of the Syntrophic Lactate-Degrading Bacterium Tepidanaerobacter syntrophicus JLT.</title>
        <authorList>
            <person name="Matsuura N."/>
            <person name="Ohashi A."/>
            <person name="Tourlousse D.M."/>
            <person name="Sekiguchi Y."/>
        </authorList>
    </citation>
    <scope>NUCLEOTIDE SEQUENCE [LARGE SCALE GENOMIC DNA]</scope>
    <source>
        <strain evidence="2">JL</strain>
    </source>
</reference>
<dbReference type="InterPro" id="IPR045509">
    <property type="entry name" value="HD_assoc_2"/>
</dbReference>
<dbReference type="Gene3D" id="1.10.3210.10">
    <property type="entry name" value="Hypothetical protein af1432"/>
    <property type="match status" value="1"/>
</dbReference>